<proteinExistence type="predicted"/>
<feature type="transmembrane region" description="Helical" evidence="1">
    <location>
        <begin position="6"/>
        <end position="21"/>
    </location>
</feature>
<keyword evidence="1" id="KW-0812">Transmembrane</keyword>
<dbReference type="EMBL" id="FQVL01000019">
    <property type="protein sequence ID" value="SHF38260.1"/>
    <property type="molecule type" value="Genomic_DNA"/>
</dbReference>
<feature type="transmembrane region" description="Helical" evidence="1">
    <location>
        <begin position="211"/>
        <end position="233"/>
    </location>
</feature>
<feature type="transmembrane region" description="Helical" evidence="1">
    <location>
        <begin position="92"/>
        <end position="112"/>
    </location>
</feature>
<reference evidence="2 3" key="1">
    <citation type="submission" date="2016-11" db="EMBL/GenBank/DDBJ databases">
        <authorList>
            <person name="Jaros S."/>
            <person name="Januszkiewicz K."/>
            <person name="Wedrychowicz H."/>
        </authorList>
    </citation>
    <scope>NUCLEOTIDE SEQUENCE [LARGE SCALE GENOMIC DNA]</scope>
    <source>
        <strain evidence="2 3">DSM 44666</strain>
    </source>
</reference>
<gene>
    <name evidence="2" type="ORF">SAMN05444392_1196</name>
</gene>
<keyword evidence="1" id="KW-0472">Membrane</keyword>
<evidence type="ECO:0000313" key="3">
    <source>
        <dbReference type="Proteomes" id="UP000184476"/>
    </source>
</evidence>
<sequence length="450" mass="52853">MEIVFFVLYGLLIWIAIYIMQRDIKNKSFVLIGISLIFSAISNGGMILASYTITFRSIFVSICDFCIFYSPLILIGAIYAQLPQSSKYRTRMIQLWCYVLLPLVSVVSIYLFYLHNIYSLQVVLFSFILIAFVLTIIISMKSFITHLKDKITKFSLLLCIFIYVVSLIMLLFNDHAIFSILNSIGLIGIAIIMFASMVLKQGERWFPDFIYSFDYMLLITLVFTGQVVFVIWISSRFSFNTILFILISILISVSAQVLSRYIQTIFDYFVFVSFPKLRQERSRLRTIESVKLVVNEQFYPEQMEEEELFRMVRRAFSHFGDLQRLSANPLTQLQVIDHRLQQKGNTSDILERANELKLIMFECVQQLKPQKDRSFDTTDEWRFYNSLYFPYIIGIKPYSKRYDHSQLDEDAKKALDWFRTCVPERTFYNWTNAAARLVALQLKDKFLISK</sequence>
<dbReference type="RefSeq" id="WP_073158083.1">
    <property type="nucleotide sequence ID" value="NZ_FQVL01000019.1"/>
</dbReference>
<accession>A0A1M5B764</accession>
<feature type="transmembrane region" description="Helical" evidence="1">
    <location>
        <begin position="178"/>
        <end position="199"/>
    </location>
</feature>
<keyword evidence="3" id="KW-1185">Reference proteome</keyword>
<dbReference type="Proteomes" id="UP000184476">
    <property type="component" value="Unassembled WGS sequence"/>
</dbReference>
<protein>
    <submittedName>
        <fullName evidence="2">Uncharacterized protein</fullName>
    </submittedName>
</protein>
<feature type="transmembrane region" description="Helical" evidence="1">
    <location>
        <begin position="58"/>
        <end position="80"/>
    </location>
</feature>
<organism evidence="2 3">
    <name type="scientific">Seinonella peptonophila</name>
    <dbReference type="NCBI Taxonomy" id="112248"/>
    <lineage>
        <taxon>Bacteria</taxon>
        <taxon>Bacillati</taxon>
        <taxon>Bacillota</taxon>
        <taxon>Bacilli</taxon>
        <taxon>Bacillales</taxon>
        <taxon>Thermoactinomycetaceae</taxon>
        <taxon>Seinonella</taxon>
    </lineage>
</organism>
<feature type="transmembrane region" description="Helical" evidence="1">
    <location>
        <begin position="151"/>
        <end position="172"/>
    </location>
</feature>
<keyword evidence="1" id="KW-1133">Transmembrane helix</keyword>
<evidence type="ECO:0000313" key="2">
    <source>
        <dbReference type="EMBL" id="SHF38260.1"/>
    </source>
</evidence>
<dbReference type="AlphaFoldDB" id="A0A1M5B764"/>
<feature type="transmembrane region" description="Helical" evidence="1">
    <location>
        <begin position="118"/>
        <end position="139"/>
    </location>
</feature>
<dbReference type="OrthoDB" id="3280889at2"/>
<feature type="transmembrane region" description="Helical" evidence="1">
    <location>
        <begin position="239"/>
        <end position="258"/>
    </location>
</feature>
<name>A0A1M5B764_9BACL</name>
<evidence type="ECO:0000256" key="1">
    <source>
        <dbReference type="SAM" id="Phobius"/>
    </source>
</evidence>
<dbReference type="STRING" id="112248.SAMN05444392_1196"/>
<feature type="transmembrane region" description="Helical" evidence="1">
    <location>
        <begin position="28"/>
        <end position="52"/>
    </location>
</feature>